<dbReference type="Proteomes" id="UP000245911">
    <property type="component" value="Unassembled WGS sequence"/>
</dbReference>
<keyword evidence="4 7" id="KW-0067">ATP-binding</keyword>
<dbReference type="PROSITE" id="PS00211">
    <property type="entry name" value="ABC_TRANSPORTER_1"/>
    <property type="match status" value="1"/>
</dbReference>
<dbReference type="AlphaFoldDB" id="A0A2T8HQ23"/>
<dbReference type="SMART" id="SM00382">
    <property type="entry name" value="AAA"/>
    <property type="match status" value="1"/>
</dbReference>
<dbReference type="SUPFAM" id="SSF52540">
    <property type="entry name" value="P-loop containing nucleoside triphosphate hydrolases"/>
    <property type="match status" value="1"/>
</dbReference>
<evidence type="ECO:0000256" key="4">
    <source>
        <dbReference type="ARBA" id="ARBA00022840"/>
    </source>
</evidence>
<accession>A0A2T8HQ23</accession>
<dbReference type="Pfam" id="PF00005">
    <property type="entry name" value="ABC_tran"/>
    <property type="match status" value="1"/>
</dbReference>
<evidence type="ECO:0000256" key="1">
    <source>
        <dbReference type="ARBA" id="ARBA00005417"/>
    </source>
</evidence>
<keyword evidence="2" id="KW-0813">Transport</keyword>
<evidence type="ECO:0000313" key="8">
    <source>
        <dbReference type="Proteomes" id="UP000245911"/>
    </source>
</evidence>
<dbReference type="PANTHER" id="PTHR43820:SF5">
    <property type="entry name" value="HIGH-AFFINITY BRANCHED-CHAIN AMINO ACID TRANSPORT ATP-BINDING PROTEIN"/>
    <property type="match status" value="1"/>
</dbReference>
<evidence type="ECO:0000256" key="2">
    <source>
        <dbReference type="ARBA" id="ARBA00022448"/>
    </source>
</evidence>
<dbReference type="InterPro" id="IPR003593">
    <property type="entry name" value="AAA+_ATPase"/>
</dbReference>
<dbReference type="InterPro" id="IPR017871">
    <property type="entry name" value="ABC_transporter-like_CS"/>
</dbReference>
<sequence>MPMPDPILTIEGLNAHYGDFQALYDLSMHVEAGEVVAVIGANGAGKTTLLRSISGLLRNAPASVLWRGTPIGAMRADQIAAQGIALVPEGRLLFPSLSVEENLIIGGQSGRKGPWNLQRVYRLFPVLEERRNQASTSLSGGQQQMVAIGRALMSNPDVVLMDEISLGLAPVIIRQIYEALPGIVGEGLTAVLVEQDISKALSVSTRVYCLQEGRVSLEGQSQTVSRDDISRAYFGV</sequence>
<dbReference type="RefSeq" id="WP_116559797.1">
    <property type="nucleotide sequence ID" value="NZ_JBLWYE010000004.1"/>
</dbReference>
<reference evidence="7 8" key="1">
    <citation type="submission" date="2018-04" db="EMBL/GenBank/DDBJ databases">
        <title>Pararhodobacter oceanense sp. nov., isolated from marine intertidal sediment.</title>
        <authorList>
            <person name="Wang X.-L."/>
            <person name="Du Z.-J."/>
        </authorList>
    </citation>
    <scope>NUCLEOTIDE SEQUENCE [LARGE SCALE GENOMIC DNA]</scope>
    <source>
        <strain evidence="7 8">AM505</strain>
    </source>
</reference>
<dbReference type="GO" id="GO:0005524">
    <property type="term" value="F:ATP binding"/>
    <property type="evidence" value="ECO:0007669"/>
    <property type="project" value="UniProtKB-KW"/>
</dbReference>
<dbReference type="PROSITE" id="PS50893">
    <property type="entry name" value="ABC_TRANSPORTER_2"/>
    <property type="match status" value="1"/>
</dbReference>
<dbReference type="InterPro" id="IPR052156">
    <property type="entry name" value="BCAA_Transport_ATP-bd_LivF"/>
</dbReference>
<dbReference type="CDD" id="cd03224">
    <property type="entry name" value="ABC_TM1139_LivF_branched"/>
    <property type="match status" value="1"/>
</dbReference>
<dbReference type="InterPro" id="IPR027417">
    <property type="entry name" value="P-loop_NTPase"/>
</dbReference>
<dbReference type="OrthoDB" id="9806149at2"/>
<comment type="caution">
    <text evidence="7">The sequence shown here is derived from an EMBL/GenBank/DDBJ whole genome shotgun (WGS) entry which is preliminary data.</text>
</comment>
<dbReference type="Gene3D" id="3.40.50.300">
    <property type="entry name" value="P-loop containing nucleotide triphosphate hydrolases"/>
    <property type="match status" value="1"/>
</dbReference>
<evidence type="ECO:0000313" key="7">
    <source>
        <dbReference type="EMBL" id="PVH27534.1"/>
    </source>
</evidence>
<dbReference type="InterPro" id="IPR003439">
    <property type="entry name" value="ABC_transporter-like_ATP-bd"/>
</dbReference>
<feature type="domain" description="ABC transporter" evidence="6">
    <location>
        <begin position="8"/>
        <end position="236"/>
    </location>
</feature>
<dbReference type="GO" id="GO:0015658">
    <property type="term" value="F:branched-chain amino acid transmembrane transporter activity"/>
    <property type="evidence" value="ECO:0007669"/>
    <property type="project" value="TreeGrafter"/>
</dbReference>
<dbReference type="EMBL" id="QDKM01000012">
    <property type="protein sequence ID" value="PVH27534.1"/>
    <property type="molecule type" value="Genomic_DNA"/>
</dbReference>
<keyword evidence="8" id="KW-1185">Reference proteome</keyword>
<keyword evidence="3" id="KW-0547">Nucleotide-binding</keyword>
<comment type="similarity">
    <text evidence="1">Belongs to the ABC transporter superfamily.</text>
</comment>
<evidence type="ECO:0000259" key="6">
    <source>
        <dbReference type="PROSITE" id="PS50893"/>
    </source>
</evidence>
<dbReference type="GO" id="GO:0015807">
    <property type="term" value="P:L-amino acid transport"/>
    <property type="evidence" value="ECO:0007669"/>
    <property type="project" value="TreeGrafter"/>
</dbReference>
<protein>
    <submittedName>
        <fullName evidence="7">ABC transporter ATP-binding protein</fullName>
    </submittedName>
</protein>
<keyword evidence="5" id="KW-0029">Amino-acid transport</keyword>
<dbReference type="PANTHER" id="PTHR43820">
    <property type="entry name" value="HIGH-AFFINITY BRANCHED-CHAIN AMINO ACID TRANSPORT ATP-BINDING PROTEIN LIVF"/>
    <property type="match status" value="1"/>
</dbReference>
<name>A0A2T8HQ23_9RHOB</name>
<gene>
    <name evidence="7" type="ORF">DDE20_17350</name>
</gene>
<organism evidence="7 8">
    <name type="scientific">Pararhodobacter oceanensis</name>
    <dbReference type="NCBI Taxonomy" id="2172121"/>
    <lineage>
        <taxon>Bacteria</taxon>
        <taxon>Pseudomonadati</taxon>
        <taxon>Pseudomonadota</taxon>
        <taxon>Alphaproteobacteria</taxon>
        <taxon>Rhodobacterales</taxon>
        <taxon>Paracoccaceae</taxon>
        <taxon>Pararhodobacter</taxon>
    </lineage>
</organism>
<dbReference type="GO" id="GO:0016887">
    <property type="term" value="F:ATP hydrolysis activity"/>
    <property type="evidence" value="ECO:0007669"/>
    <property type="project" value="InterPro"/>
</dbReference>
<evidence type="ECO:0000256" key="3">
    <source>
        <dbReference type="ARBA" id="ARBA00022741"/>
    </source>
</evidence>
<proteinExistence type="inferred from homology"/>
<evidence type="ECO:0000256" key="5">
    <source>
        <dbReference type="ARBA" id="ARBA00022970"/>
    </source>
</evidence>